<dbReference type="EnsemblBacteria" id="CAD71958">
    <property type="protein sequence ID" value="CAD71958"/>
    <property type="gene ID" value="RB1199"/>
</dbReference>
<proteinExistence type="predicted"/>
<dbReference type="PATRIC" id="fig|243090.15.peg.549"/>
<dbReference type="PANTHER" id="PTHR30093">
    <property type="entry name" value="GENERAL SECRETION PATHWAY PROTEIN G"/>
    <property type="match status" value="1"/>
</dbReference>
<dbReference type="InterPro" id="IPR012902">
    <property type="entry name" value="N_methyl_site"/>
</dbReference>
<dbReference type="OrthoDB" id="258730at2"/>
<reference evidence="1 2" key="1">
    <citation type="journal article" date="2003" name="Proc. Natl. Acad. Sci. U.S.A.">
        <title>Complete genome sequence of the marine planctomycete Pirellula sp. strain 1.</title>
        <authorList>
            <person name="Gloeckner F.O."/>
            <person name="Kube M."/>
            <person name="Bauer M."/>
            <person name="Teeling H."/>
            <person name="Lombardot T."/>
            <person name="Ludwig W."/>
            <person name="Gade D."/>
            <person name="Beck A."/>
            <person name="Borzym K."/>
            <person name="Heitmann K."/>
            <person name="Rabus R."/>
            <person name="Schlesner H."/>
            <person name="Amann R."/>
            <person name="Reinhardt R."/>
        </authorList>
    </citation>
    <scope>NUCLEOTIDE SEQUENCE [LARGE SCALE GENOMIC DNA]</scope>
    <source>
        <strain evidence="2">DSM 10527 / NCIMB 13988 / SH1</strain>
    </source>
</reference>
<organism evidence="1 2">
    <name type="scientific">Rhodopirellula baltica (strain DSM 10527 / NCIMB 13988 / SH1)</name>
    <dbReference type="NCBI Taxonomy" id="243090"/>
    <lineage>
        <taxon>Bacteria</taxon>
        <taxon>Pseudomonadati</taxon>
        <taxon>Planctomycetota</taxon>
        <taxon>Planctomycetia</taxon>
        <taxon>Pirellulales</taxon>
        <taxon>Pirellulaceae</taxon>
        <taxon>Rhodopirellula</taxon>
    </lineage>
</organism>
<name>Q7UXP8_RHOBA</name>
<dbReference type="AlphaFoldDB" id="Q7UXP8"/>
<dbReference type="InterPro" id="IPR045584">
    <property type="entry name" value="Pilin-like"/>
</dbReference>
<dbReference type="InParanoid" id="Q7UXP8"/>
<evidence type="ECO:0000313" key="1">
    <source>
        <dbReference type="EMBL" id="CAD71958.1"/>
    </source>
</evidence>
<sequence length="181" mass="19948">MRSLSMSRDNKCRAVTLVELLVVFTIIFICMALLLPAVQSARGAARRTQCASNMREGVHFCPDSTNGYSYFNNLGIYDDPLVHNATHSSIRVMEHNDGPLILDPNSPPDMNPDTWFTTANIDAGLVPPIVDKYIAHRRHIGETANYLFLDGHIEVIESSVIEGWAKSGFNFTAAGMGLPPN</sequence>
<dbReference type="KEGG" id="rba:RB1199"/>
<dbReference type="Gene3D" id="3.30.700.10">
    <property type="entry name" value="Glycoprotein, Type 4 Pilin"/>
    <property type="match status" value="1"/>
</dbReference>
<dbReference type="HOGENOM" id="CLU_1487929_0_0_0"/>
<accession>Q7UXP8</accession>
<evidence type="ECO:0000313" key="2">
    <source>
        <dbReference type="Proteomes" id="UP000001025"/>
    </source>
</evidence>
<keyword evidence="2" id="KW-1185">Reference proteome</keyword>
<gene>
    <name evidence="1" type="ordered locus">RB1199</name>
</gene>
<dbReference type="EMBL" id="BX294134">
    <property type="protein sequence ID" value="CAD71958.1"/>
    <property type="molecule type" value="Genomic_DNA"/>
</dbReference>
<dbReference type="Pfam" id="PF07963">
    <property type="entry name" value="N_methyl"/>
    <property type="match status" value="1"/>
</dbReference>
<dbReference type="SUPFAM" id="SSF54523">
    <property type="entry name" value="Pili subunits"/>
    <property type="match status" value="1"/>
</dbReference>
<dbReference type="Proteomes" id="UP000001025">
    <property type="component" value="Chromosome"/>
</dbReference>
<protein>
    <submittedName>
        <fullName evidence="1">Uncharacterized protein</fullName>
    </submittedName>
</protein>
<dbReference type="eggNOG" id="COG2165">
    <property type="taxonomic scope" value="Bacteria"/>
</dbReference>
<dbReference type="PANTHER" id="PTHR30093:SF2">
    <property type="entry name" value="TYPE II SECRETION SYSTEM PROTEIN H"/>
    <property type="match status" value="1"/>
</dbReference>
<dbReference type="STRING" id="243090.RB1199"/>